<dbReference type="Pfam" id="PF08241">
    <property type="entry name" value="Methyltransf_11"/>
    <property type="match status" value="1"/>
</dbReference>
<dbReference type="InterPro" id="IPR029063">
    <property type="entry name" value="SAM-dependent_MTases_sf"/>
</dbReference>
<feature type="domain" description="Methyltransferase type 11" evidence="1">
    <location>
        <begin position="136"/>
        <end position="184"/>
    </location>
</feature>
<dbReference type="RefSeq" id="WP_011818844.1">
    <property type="nucleotide sequence ID" value="NC_008816.1"/>
</dbReference>
<protein>
    <recommendedName>
        <fullName evidence="1">Methyltransferase type 11 domain-containing protein</fullName>
    </recommendedName>
</protein>
<evidence type="ECO:0000313" key="2">
    <source>
        <dbReference type="EMBL" id="ABM70707.1"/>
    </source>
</evidence>
<dbReference type="AlphaFoldDB" id="A2BSE6"/>
<proteinExistence type="predicted"/>
<accession>A2BSE6</accession>
<dbReference type="OrthoDB" id="9153586at2"/>
<dbReference type="GO" id="GO:0008757">
    <property type="term" value="F:S-adenosylmethionine-dependent methyltransferase activity"/>
    <property type="evidence" value="ECO:0007669"/>
    <property type="project" value="InterPro"/>
</dbReference>
<dbReference type="CDD" id="cd02440">
    <property type="entry name" value="AdoMet_MTases"/>
    <property type="match status" value="1"/>
</dbReference>
<gene>
    <name evidence="2" type="ordered locus">A9601_14231</name>
</gene>
<evidence type="ECO:0000259" key="1">
    <source>
        <dbReference type="Pfam" id="PF08241"/>
    </source>
</evidence>
<dbReference type="HOGENOM" id="CLU_986527_0_0_3"/>
<name>A2BSE6_PROMS</name>
<dbReference type="Gene3D" id="3.40.50.150">
    <property type="entry name" value="Vaccinia Virus protein VP39"/>
    <property type="match status" value="1"/>
</dbReference>
<dbReference type="Proteomes" id="UP000002590">
    <property type="component" value="Chromosome"/>
</dbReference>
<organism evidence="2 3">
    <name type="scientific">Prochlorococcus marinus (strain AS9601)</name>
    <dbReference type="NCBI Taxonomy" id="146891"/>
    <lineage>
        <taxon>Bacteria</taxon>
        <taxon>Bacillati</taxon>
        <taxon>Cyanobacteriota</taxon>
        <taxon>Cyanophyceae</taxon>
        <taxon>Synechococcales</taxon>
        <taxon>Prochlorococcaceae</taxon>
        <taxon>Prochlorococcus</taxon>
    </lineage>
</organism>
<dbReference type="SUPFAM" id="SSF53335">
    <property type="entry name" value="S-adenosyl-L-methionine-dependent methyltransferases"/>
    <property type="match status" value="1"/>
</dbReference>
<dbReference type="InterPro" id="IPR013216">
    <property type="entry name" value="Methyltransf_11"/>
</dbReference>
<sequence>MWLIKIFLKIIFSRIPIKKSIWKKIGVFRNGGMNRAEYSKKIFFGHLEGLRAIKKIEEPTIIELGPGDGLASAIYSKIYNSPKVFLIDIEECADYDISVYKKIINSLDNNLLTKLDIQNLRNINELLNTFNASYLTDGLNSLKKISSDSIDYLFSHSVLEHIRLNDIDEYIFEMYRVLKPGGLISHNINYKDHLDESLNNLRFSENIWESSFFASSGFYTNRIPAIEMHKKFSNQGFNIIWEKYGNWQKLPLKRKYLNKKFRKYSDEDLKKCTSAFIACLENK</sequence>
<dbReference type="EMBL" id="CP000551">
    <property type="protein sequence ID" value="ABM70707.1"/>
    <property type="molecule type" value="Genomic_DNA"/>
</dbReference>
<reference evidence="2 3" key="1">
    <citation type="journal article" date="2007" name="PLoS Genet.">
        <title>Patterns and implications of gene gain and loss in the evolution of Prochlorococcus.</title>
        <authorList>
            <person name="Kettler G.C."/>
            <person name="Martiny A.C."/>
            <person name="Huang K."/>
            <person name="Zucker J."/>
            <person name="Coleman M.L."/>
            <person name="Rodrigue S."/>
            <person name="Chen F."/>
            <person name="Lapidus A."/>
            <person name="Ferriera S."/>
            <person name="Johnson J."/>
            <person name="Steglich C."/>
            <person name="Church G.M."/>
            <person name="Richardson P."/>
            <person name="Chisholm S.W."/>
        </authorList>
    </citation>
    <scope>NUCLEOTIDE SEQUENCE [LARGE SCALE GENOMIC DNA]</scope>
    <source>
        <strain evidence="2 3">AS9601</strain>
    </source>
</reference>
<evidence type="ECO:0000313" key="3">
    <source>
        <dbReference type="Proteomes" id="UP000002590"/>
    </source>
</evidence>
<dbReference type="KEGG" id="pmb:A9601_14231"/>
<dbReference type="STRING" id="146891.A9601_14231"/>
<dbReference type="eggNOG" id="COG2230">
    <property type="taxonomic scope" value="Bacteria"/>
</dbReference>